<protein>
    <submittedName>
        <fullName evidence="1">Uncharacterized protein</fullName>
    </submittedName>
</protein>
<accession>A0A0A9FYE8</accession>
<sequence>MQVFVNGQSYGTF</sequence>
<reference evidence="1" key="2">
    <citation type="journal article" date="2015" name="Data Brief">
        <title>Shoot transcriptome of the giant reed, Arundo donax.</title>
        <authorList>
            <person name="Barrero R.A."/>
            <person name="Guerrero F.D."/>
            <person name="Moolhuijzen P."/>
            <person name="Goolsby J.A."/>
            <person name="Tidwell J."/>
            <person name="Bellgard S.E."/>
            <person name="Bellgard M.I."/>
        </authorList>
    </citation>
    <scope>NUCLEOTIDE SEQUENCE</scope>
    <source>
        <tissue evidence="1">Shoot tissue taken approximately 20 cm above the soil surface</tissue>
    </source>
</reference>
<organism evidence="1">
    <name type="scientific">Arundo donax</name>
    <name type="common">Giant reed</name>
    <name type="synonym">Donax arundinaceus</name>
    <dbReference type="NCBI Taxonomy" id="35708"/>
    <lineage>
        <taxon>Eukaryota</taxon>
        <taxon>Viridiplantae</taxon>
        <taxon>Streptophyta</taxon>
        <taxon>Embryophyta</taxon>
        <taxon>Tracheophyta</taxon>
        <taxon>Spermatophyta</taxon>
        <taxon>Magnoliopsida</taxon>
        <taxon>Liliopsida</taxon>
        <taxon>Poales</taxon>
        <taxon>Poaceae</taxon>
        <taxon>PACMAD clade</taxon>
        <taxon>Arundinoideae</taxon>
        <taxon>Arundineae</taxon>
        <taxon>Arundo</taxon>
    </lineage>
</organism>
<proteinExistence type="predicted"/>
<name>A0A0A9FYE8_ARUDO</name>
<evidence type="ECO:0000313" key="1">
    <source>
        <dbReference type="EMBL" id="JAE15331.1"/>
    </source>
</evidence>
<dbReference type="EMBL" id="GBRH01182565">
    <property type="protein sequence ID" value="JAE15331.1"/>
    <property type="molecule type" value="Transcribed_RNA"/>
</dbReference>
<reference evidence="1" key="1">
    <citation type="submission" date="2014-09" db="EMBL/GenBank/DDBJ databases">
        <authorList>
            <person name="Magalhaes I.L.F."/>
            <person name="Oliveira U."/>
            <person name="Santos F.R."/>
            <person name="Vidigal T.H.D.A."/>
            <person name="Brescovit A.D."/>
            <person name="Santos A.J."/>
        </authorList>
    </citation>
    <scope>NUCLEOTIDE SEQUENCE</scope>
    <source>
        <tissue evidence="1">Shoot tissue taken approximately 20 cm above the soil surface</tissue>
    </source>
</reference>